<dbReference type="InterPro" id="IPR029045">
    <property type="entry name" value="ClpP/crotonase-like_dom_sf"/>
</dbReference>
<dbReference type="SUPFAM" id="SSF52096">
    <property type="entry name" value="ClpP/crotonase"/>
    <property type="match status" value="1"/>
</dbReference>
<dbReference type="CDD" id="cd06558">
    <property type="entry name" value="crotonase-like"/>
    <property type="match status" value="1"/>
</dbReference>
<protein>
    <recommendedName>
        <fullName evidence="7">Enoyl-CoA hydratase domain-containing protein 3, mitochondrial</fullName>
    </recommendedName>
</protein>
<dbReference type="GO" id="GO:0016836">
    <property type="term" value="F:hydro-lyase activity"/>
    <property type="evidence" value="ECO:0007669"/>
    <property type="project" value="TreeGrafter"/>
</dbReference>
<evidence type="ECO:0000256" key="6">
    <source>
        <dbReference type="ARBA" id="ARBA00037410"/>
    </source>
</evidence>
<dbReference type="InterPro" id="IPR052377">
    <property type="entry name" value="Mitochondrial_ECH-domain"/>
</dbReference>
<dbReference type="PANTHER" id="PTHR43602">
    <property type="match status" value="1"/>
</dbReference>
<name>A0A0N4UDH1_DRAME</name>
<evidence type="ECO:0000256" key="3">
    <source>
        <dbReference type="ARBA" id="ARBA00022946"/>
    </source>
</evidence>
<proteinExistence type="predicted"/>
<comment type="function">
    <text evidence="6">May play a role in fatty acid biosynthesis and insulin sensitivity.</text>
</comment>
<evidence type="ECO:0000256" key="7">
    <source>
        <dbReference type="ARBA" id="ARBA00040545"/>
    </source>
</evidence>
<dbReference type="WBParaSite" id="DME_0000538401-mRNA-1">
    <property type="protein sequence ID" value="DME_0000538401-mRNA-1"/>
    <property type="gene ID" value="DME_0000538401"/>
</dbReference>
<dbReference type="Gene3D" id="3.90.226.10">
    <property type="entry name" value="2-enoyl-CoA Hydratase, Chain A, domain 1"/>
    <property type="match status" value="1"/>
</dbReference>
<comment type="subcellular location">
    <subcellularLocation>
        <location evidence="1">Mitochondrion</location>
    </subcellularLocation>
</comment>
<keyword evidence="2" id="KW-0276">Fatty acid metabolism</keyword>
<evidence type="ECO:0000256" key="1">
    <source>
        <dbReference type="ARBA" id="ARBA00004173"/>
    </source>
</evidence>
<dbReference type="Gene3D" id="1.10.12.10">
    <property type="entry name" value="Lyase 2-enoyl-coa Hydratase, Chain A, domain 2"/>
    <property type="match status" value="1"/>
</dbReference>
<keyword evidence="5" id="KW-0496">Mitochondrion</keyword>
<accession>A0A0N4UDH1</accession>
<dbReference type="Pfam" id="PF00378">
    <property type="entry name" value="ECH_1"/>
    <property type="match status" value="1"/>
</dbReference>
<evidence type="ECO:0000313" key="9">
    <source>
        <dbReference type="WBParaSite" id="DME_0000538401-mRNA-1"/>
    </source>
</evidence>
<dbReference type="InterPro" id="IPR014748">
    <property type="entry name" value="Enoyl-CoA_hydra_C"/>
</dbReference>
<dbReference type="GO" id="GO:0006631">
    <property type="term" value="P:fatty acid metabolic process"/>
    <property type="evidence" value="ECO:0007669"/>
    <property type="project" value="UniProtKB-KW"/>
</dbReference>
<dbReference type="InterPro" id="IPR001753">
    <property type="entry name" value="Enoyl-CoA_hydra/iso"/>
</dbReference>
<dbReference type="GO" id="GO:0005739">
    <property type="term" value="C:mitochondrion"/>
    <property type="evidence" value="ECO:0007669"/>
    <property type="project" value="UniProtKB-SubCell"/>
</dbReference>
<keyword evidence="3" id="KW-0809">Transit peptide</keyword>
<dbReference type="AlphaFoldDB" id="A0A0N4UDH1"/>
<reference evidence="9" key="1">
    <citation type="submission" date="2017-02" db="UniProtKB">
        <authorList>
            <consortium name="WormBaseParasite"/>
        </authorList>
    </citation>
    <scope>IDENTIFICATION</scope>
</reference>
<evidence type="ECO:0000256" key="5">
    <source>
        <dbReference type="ARBA" id="ARBA00023128"/>
    </source>
</evidence>
<organism evidence="8 9">
    <name type="scientific">Dracunculus medinensis</name>
    <name type="common">Guinea worm</name>
    <dbReference type="NCBI Taxonomy" id="318479"/>
    <lineage>
        <taxon>Eukaryota</taxon>
        <taxon>Metazoa</taxon>
        <taxon>Ecdysozoa</taxon>
        <taxon>Nematoda</taxon>
        <taxon>Chromadorea</taxon>
        <taxon>Rhabditida</taxon>
        <taxon>Spirurina</taxon>
        <taxon>Dracunculoidea</taxon>
        <taxon>Dracunculidae</taxon>
        <taxon>Dracunculus</taxon>
    </lineage>
</organism>
<evidence type="ECO:0000256" key="4">
    <source>
        <dbReference type="ARBA" id="ARBA00023098"/>
    </source>
</evidence>
<evidence type="ECO:0000313" key="8">
    <source>
        <dbReference type="Proteomes" id="UP000038040"/>
    </source>
</evidence>
<keyword evidence="4" id="KW-0443">Lipid metabolism</keyword>
<evidence type="ECO:0000256" key="2">
    <source>
        <dbReference type="ARBA" id="ARBA00022832"/>
    </source>
</evidence>
<dbReference type="PANTHER" id="PTHR43602:SF1">
    <property type="entry name" value="ENOYL-COA HYDRATASE DOMAIN-CONTAINING PROTEIN 3, MITOCHONDRIAL"/>
    <property type="match status" value="1"/>
</dbReference>
<sequence length="150" mass="16230">LVATCDIVIAGQNALFSTPGAEVGLFCSTPGIALARAVPTKVAMDMLLTAEPIDAQRAMQIGLISRIVVDDHVSSEALKVATKIAALSRTVITLGKKFFYTQTQLPVIDAYKMGERIMIENLCLKDAQEGIAAFIDKRAPRWTHTNDKNV</sequence>
<dbReference type="Proteomes" id="UP000038040">
    <property type="component" value="Unplaced"/>
</dbReference>